<comment type="caution">
    <text evidence="1">The sequence shown here is derived from an EMBL/GenBank/DDBJ whole genome shotgun (WGS) entry which is preliminary data.</text>
</comment>
<name>A0A931F4J6_9ACTN</name>
<evidence type="ECO:0000313" key="1">
    <source>
        <dbReference type="EMBL" id="MBF8191196.1"/>
    </source>
</evidence>
<dbReference type="AlphaFoldDB" id="A0A931F4J6"/>
<evidence type="ECO:0000313" key="2">
    <source>
        <dbReference type="Proteomes" id="UP000605361"/>
    </source>
</evidence>
<proteinExistence type="predicted"/>
<reference evidence="1" key="1">
    <citation type="submission" date="2020-11" db="EMBL/GenBank/DDBJ databases">
        <title>Whole-genome analyses of Nonomuraea sp. K274.</title>
        <authorList>
            <person name="Veyisoglu A."/>
        </authorList>
    </citation>
    <scope>NUCLEOTIDE SEQUENCE</scope>
    <source>
        <strain evidence="1">K274</strain>
    </source>
</reference>
<organism evidence="1 2">
    <name type="scientific">Nonomuraea cypriaca</name>
    <dbReference type="NCBI Taxonomy" id="1187855"/>
    <lineage>
        <taxon>Bacteria</taxon>
        <taxon>Bacillati</taxon>
        <taxon>Actinomycetota</taxon>
        <taxon>Actinomycetes</taxon>
        <taxon>Streptosporangiales</taxon>
        <taxon>Streptosporangiaceae</taxon>
        <taxon>Nonomuraea</taxon>
    </lineage>
</organism>
<dbReference type="RefSeq" id="WP_195900105.1">
    <property type="nucleotide sequence ID" value="NZ_JADOGI010000150.1"/>
</dbReference>
<dbReference type="EMBL" id="JADOGI010000150">
    <property type="protein sequence ID" value="MBF8191196.1"/>
    <property type="molecule type" value="Genomic_DNA"/>
</dbReference>
<protein>
    <recommendedName>
        <fullName evidence="3">Transcriptional regulator</fullName>
    </recommendedName>
</protein>
<keyword evidence="2" id="KW-1185">Reference proteome</keyword>
<sequence length="429" mass="46872">MLAKIYQTAARSLVSDEVAGSYSAADRVLICDADFRDLDSNRPPVTMKVSAGVKPADLSLLDASACVRLLHAIGVEEADMKRRELLFELALVLGGTRALDLLRTLTSEEEERLAGVLRSTWRVDETVVRTFEKLTMHARQADDKSGPAALVPVVNGHRSAVRRLLARESMSASLHDRLLATYASLSQFAGFLAYDLCDYAAAEQPLNDGLRAAHDLGDPMLIGYLHYWLGRVAIDQRRASAVSDHTHAAQVWVARSPSKLMKSIHDSMLSVAYALDGDVAASARTHDSAVALAGSRKDNEPAFLYWVSPSSVETRRASLMVWLNQPQPAMVAAERCLAGIGPQPRKRLRGGALARYACALAMAKEVPEAAAKLTEAADLTRQHSSARLTDEISQARARLEPWADTSYVRQLDDTLRSCRLTWAGQAREA</sequence>
<accession>A0A931F4J6</accession>
<dbReference type="Proteomes" id="UP000605361">
    <property type="component" value="Unassembled WGS sequence"/>
</dbReference>
<gene>
    <name evidence="1" type="ORF">ITP53_36905</name>
</gene>
<evidence type="ECO:0008006" key="3">
    <source>
        <dbReference type="Google" id="ProtNLM"/>
    </source>
</evidence>